<dbReference type="InterPro" id="IPR010074">
    <property type="entry name" value="PRibForGlyAmidine_synth_PurL"/>
</dbReference>
<evidence type="ECO:0000256" key="7">
    <source>
        <dbReference type="ARBA" id="ARBA00022842"/>
    </source>
</evidence>
<dbReference type="Pfam" id="PF00586">
    <property type="entry name" value="AIRS"/>
    <property type="match status" value="1"/>
</dbReference>
<evidence type="ECO:0000256" key="3">
    <source>
        <dbReference type="ARBA" id="ARBA00022723"/>
    </source>
</evidence>
<keyword evidence="5" id="KW-0658">Purine biosynthesis</keyword>
<dbReference type="STRING" id="1236971.JCM9152_846"/>
<keyword evidence="3" id="KW-0479">Metal-binding</keyword>
<sequence>MSLLLEPTAERVKEEKLYRGMGLTDEEFAMVEGILGRTPNYTETGIFSVMWSEHCSYKNSKVVLKKFPTEGEQVLQGPGEGAGIIDIGDGQAVVFKVESHNHPSAIEPFQGAATGVGGILRDVFSMGARPIALLNSLRFGELESERVKYLFEEVVAGIAGYGTVWAFQLLVVRFNSIHAMKRIH</sequence>
<proteinExistence type="predicted"/>
<evidence type="ECO:0000256" key="1">
    <source>
        <dbReference type="ARBA" id="ARBA00022490"/>
    </source>
</evidence>
<evidence type="ECO:0000256" key="2">
    <source>
        <dbReference type="ARBA" id="ARBA00022598"/>
    </source>
</evidence>
<comment type="caution">
    <text evidence="10">The sequence shown here is derived from an EMBL/GenBank/DDBJ whole genome shotgun (WGS) entry which is preliminary data.</text>
</comment>
<dbReference type="InterPro" id="IPR036921">
    <property type="entry name" value="PurM-like_N_sf"/>
</dbReference>
<evidence type="ECO:0000256" key="5">
    <source>
        <dbReference type="ARBA" id="ARBA00022755"/>
    </source>
</evidence>
<dbReference type="GO" id="GO:0046872">
    <property type="term" value="F:metal ion binding"/>
    <property type="evidence" value="ECO:0007669"/>
    <property type="project" value="UniProtKB-KW"/>
</dbReference>
<evidence type="ECO:0000313" key="11">
    <source>
        <dbReference type="Proteomes" id="UP000018895"/>
    </source>
</evidence>
<name>W4QBU4_9BACI</name>
<dbReference type="FunFam" id="3.30.1330.10:FF:000004">
    <property type="entry name" value="Phosphoribosylformylglycinamidine synthase subunit PurL"/>
    <property type="match status" value="1"/>
</dbReference>
<keyword evidence="6" id="KW-0067">ATP-binding</keyword>
<organism evidence="10 11">
    <name type="scientific">Halalkalibacter hemicellulosilyticusJCM 9152</name>
    <dbReference type="NCBI Taxonomy" id="1236971"/>
    <lineage>
        <taxon>Bacteria</taxon>
        <taxon>Bacillati</taxon>
        <taxon>Bacillota</taxon>
        <taxon>Bacilli</taxon>
        <taxon>Bacillales</taxon>
        <taxon>Bacillaceae</taxon>
        <taxon>Halalkalibacter</taxon>
    </lineage>
</organism>
<gene>
    <name evidence="10" type="ORF">JCM9152_846</name>
</gene>
<keyword evidence="4" id="KW-0547">Nucleotide-binding</keyword>
<evidence type="ECO:0000256" key="4">
    <source>
        <dbReference type="ARBA" id="ARBA00022741"/>
    </source>
</evidence>
<feature type="domain" description="PurM-like N-terminal" evidence="8">
    <location>
        <begin position="79"/>
        <end position="164"/>
    </location>
</feature>
<keyword evidence="1" id="KW-0963">Cytoplasm</keyword>
<dbReference type="AlphaFoldDB" id="W4QBU4"/>
<dbReference type="GO" id="GO:0004642">
    <property type="term" value="F:phosphoribosylformylglycinamidine synthase activity"/>
    <property type="evidence" value="ECO:0007669"/>
    <property type="project" value="InterPro"/>
</dbReference>
<dbReference type="PANTHER" id="PTHR43555:SF1">
    <property type="entry name" value="PHOSPHORIBOSYLFORMYLGLYCINAMIDINE SYNTHASE SUBUNIT PURL"/>
    <property type="match status" value="1"/>
</dbReference>
<dbReference type="InterPro" id="IPR016188">
    <property type="entry name" value="PurM-like_N"/>
</dbReference>
<dbReference type="SUPFAM" id="SSF55326">
    <property type="entry name" value="PurM N-terminal domain-like"/>
    <property type="match status" value="1"/>
</dbReference>
<protein>
    <submittedName>
        <fullName evidence="10">Phosphoribosylformylglycinamidine synthase</fullName>
    </submittedName>
</protein>
<dbReference type="Gene3D" id="3.30.1330.10">
    <property type="entry name" value="PurM-like, N-terminal domain"/>
    <property type="match status" value="1"/>
</dbReference>
<keyword evidence="7" id="KW-0460">Magnesium</keyword>
<dbReference type="Proteomes" id="UP000018895">
    <property type="component" value="Unassembled WGS sequence"/>
</dbReference>
<dbReference type="Pfam" id="PF18072">
    <property type="entry name" value="FGAR-AT_linker"/>
    <property type="match status" value="1"/>
</dbReference>
<dbReference type="PANTHER" id="PTHR43555">
    <property type="entry name" value="PHOSPHORIBOSYLFORMYLGLYCINAMIDINE SYNTHASE SUBUNIT PURL"/>
    <property type="match status" value="1"/>
</dbReference>
<keyword evidence="11" id="KW-1185">Reference proteome</keyword>
<feature type="domain" description="Phosphoribosylformylglycinamidine synthase linker" evidence="9">
    <location>
        <begin position="13"/>
        <end position="58"/>
    </location>
</feature>
<dbReference type="GO" id="GO:0005524">
    <property type="term" value="F:ATP binding"/>
    <property type="evidence" value="ECO:0007669"/>
    <property type="project" value="UniProtKB-KW"/>
</dbReference>
<dbReference type="InterPro" id="IPR041609">
    <property type="entry name" value="PurL_linker"/>
</dbReference>
<keyword evidence="2" id="KW-0436">Ligase</keyword>
<reference evidence="10" key="1">
    <citation type="journal article" date="2014" name="Genome Announc.">
        <title>Draft Genome Sequences of Three Alkaliphilic Bacillus Strains, Bacillus wakoensis JCM 9140T, Bacillus akibai JCM 9157T, and Bacillus hemicellulosilyticus JCM 9152T.</title>
        <authorList>
            <person name="Yuki M."/>
            <person name="Oshima K."/>
            <person name="Suda W."/>
            <person name="Oshida Y."/>
            <person name="Kitamura K."/>
            <person name="Iida T."/>
            <person name="Hattori M."/>
            <person name="Ohkuma M."/>
        </authorList>
    </citation>
    <scope>NUCLEOTIDE SEQUENCE [LARGE SCALE GENOMIC DNA]</scope>
    <source>
        <strain evidence="10">JCM 9152</strain>
    </source>
</reference>
<dbReference type="GO" id="GO:0006189">
    <property type="term" value="P:'de novo' IMP biosynthetic process"/>
    <property type="evidence" value="ECO:0007669"/>
    <property type="project" value="InterPro"/>
</dbReference>
<evidence type="ECO:0000256" key="6">
    <source>
        <dbReference type="ARBA" id="ARBA00022840"/>
    </source>
</evidence>
<accession>W4QBU4</accession>
<evidence type="ECO:0000259" key="9">
    <source>
        <dbReference type="Pfam" id="PF18072"/>
    </source>
</evidence>
<dbReference type="EMBL" id="BAUU01000005">
    <property type="protein sequence ID" value="GAE29485.1"/>
    <property type="molecule type" value="Genomic_DNA"/>
</dbReference>
<evidence type="ECO:0000313" key="10">
    <source>
        <dbReference type="EMBL" id="GAE29485.1"/>
    </source>
</evidence>
<evidence type="ECO:0000259" key="8">
    <source>
        <dbReference type="Pfam" id="PF00586"/>
    </source>
</evidence>